<reference evidence="2" key="2">
    <citation type="submission" date="2025-08" db="UniProtKB">
        <authorList>
            <consortium name="Ensembl"/>
        </authorList>
    </citation>
    <scope>IDENTIFICATION</scope>
</reference>
<name>A0A0D9SBB3_CHLSB</name>
<dbReference type="Proteomes" id="UP000029965">
    <property type="component" value="Chromosome 8"/>
</dbReference>
<evidence type="ECO:0000313" key="3">
    <source>
        <dbReference type="Proteomes" id="UP000029965"/>
    </source>
</evidence>
<dbReference type="EMBL" id="AQIB01115149">
    <property type="status" value="NOT_ANNOTATED_CDS"/>
    <property type="molecule type" value="Genomic_DNA"/>
</dbReference>
<accession>A0A0D9SBB3</accession>
<dbReference type="eggNOG" id="ENOG502TF3F">
    <property type="taxonomic scope" value="Eukaryota"/>
</dbReference>
<feature type="compositionally biased region" description="Polar residues" evidence="1">
    <location>
        <begin position="104"/>
        <end position="117"/>
    </location>
</feature>
<dbReference type="Ensembl" id="ENSCSAT00000018709.1">
    <property type="protein sequence ID" value="ENSCSAP00000018152.1"/>
    <property type="gene ID" value="ENSCSAG00000018619.1"/>
</dbReference>
<reference evidence="2" key="3">
    <citation type="submission" date="2025-09" db="UniProtKB">
        <authorList>
            <consortium name="Ensembl"/>
        </authorList>
    </citation>
    <scope>IDENTIFICATION</scope>
</reference>
<protein>
    <submittedName>
        <fullName evidence="2">Uncharacterized protein</fullName>
    </submittedName>
</protein>
<keyword evidence="3" id="KW-1185">Reference proteome</keyword>
<proteinExistence type="predicted"/>
<organism evidence="2 3">
    <name type="scientific">Chlorocebus sabaeus</name>
    <name type="common">Green monkey</name>
    <name type="synonym">Simia sabaea</name>
    <dbReference type="NCBI Taxonomy" id="60711"/>
    <lineage>
        <taxon>Eukaryota</taxon>
        <taxon>Metazoa</taxon>
        <taxon>Chordata</taxon>
        <taxon>Craniata</taxon>
        <taxon>Vertebrata</taxon>
        <taxon>Euteleostomi</taxon>
        <taxon>Mammalia</taxon>
        <taxon>Eutheria</taxon>
        <taxon>Euarchontoglires</taxon>
        <taxon>Primates</taxon>
        <taxon>Haplorrhini</taxon>
        <taxon>Catarrhini</taxon>
        <taxon>Cercopithecidae</taxon>
        <taxon>Cercopithecinae</taxon>
        <taxon>Chlorocebus</taxon>
    </lineage>
</organism>
<dbReference type="AlphaFoldDB" id="A0A0D9SBB3"/>
<evidence type="ECO:0000313" key="2">
    <source>
        <dbReference type="Ensembl" id="ENSCSAP00000018152.1"/>
    </source>
</evidence>
<evidence type="ECO:0000256" key="1">
    <source>
        <dbReference type="SAM" id="MobiDB-lite"/>
    </source>
</evidence>
<feature type="region of interest" description="Disordered" evidence="1">
    <location>
        <begin position="104"/>
        <end position="138"/>
    </location>
</feature>
<dbReference type="Bgee" id="ENSCSAG00000018619">
    <property type="expression patterns" value="Expressed in blood and 1 other cell type or tissue"/>
</dbReference>
<reference evidence="2 3" key="1">
    <citation type="submission" date="2014-03" db="EMBL/GenBank/DDBJ databases">
        <authorList>
            <person name="Warren W."/>
            <person name="Wilson R.K."/>
        </authorList>
    </citation>
    <scope>NUCLEOTIDE SEQUENCE</scope>
</reference>
<sequence>VRLTTDTFRLKKGSAFPNSDPCAQALQKSCHLALSFLVGKMGIIILSVCLICARLLQEGIAHSKCSINVSSSLYSCFKVFVSISQDSETLSLDCDHRLFFSLPSTDPASGGQSQHTWSCPERSRNPPQVSKQLRGRAG</sequence>